<protein>
    <submittedName>
        <fullName evidence="3">DUF2147 domain-containing protein</fullName>
    </submittedName>
</protein>
<sequence length="145" mass="15914">MKKYLFLCLLVSYSINSFASDQLNGTVWQTMDDETNQPRALVRFSEDKNGALSATIEKILVASEANQCSKCEGPYKNKSLNGLAIVKNLKSSGQNKYGNGSILDPKTGKTYSFNATLSPDGKKLSGRGYIGISALGRSQTWYRIK</sequence>
<proteinExistence type="predicted"/>
<dbReference type="InterPro" id="IPR019223">
    <property type="entry name" value="DUF2147"/>
</dbReference>
<feature type="signal peptide" evidence="1">
    <location>
        <begin position="1"/>
        <end position="19"/>
    </location>
</feature>
<feature type="chain" id="PRO_5045723079" evidence="1">
    <location>
        <begin position="20"/>
        <end position="145"/>
    </location>
</feature>
<evidence type="ECO:0000256" key="1">
    <source>
        <dbReference type="SAM" id="SignalP"/>
    </source>
</evidence>
<dbReference type="Pfam" id="PF09917">
    <property type="entry name" value="DUF2147"/>
    <property type="match status" value="1"/>
</dbReference>
<keyword evidence="4" id="KW-1185">Reference proteome</keyword>
<evidence type="ECO:0000313" key="4">
    <source>
        <dbReference type="Proteomes" id="UP001168524"/>
    </source>
</evidence>
<dbReference type="RefSeq" id="WP_267979134.1">
    <property type="nucleotide sequence ID" value="NZ_JAPQKF010000001.1"/>
</dbReference>
<dbReference type="PANTHER" id="PTHR36919:SF3">
    <property type="entry name" value="BLL5882 PROTEIN"/>
    <property type="match status" value="1"/>
</dbReference>
<evidence type="ECO:0000259" key="2">
    <source>
        <dbReference type="Pfam" id="PF09917"/>
    </source>
</evidence>
<feature type="domain" description="DUF2147" evidence="2">
    <location>
        <begin position="27"/>
        <end position="143"/>
    </location>
</feature>
<keyword evidence="1" id="KW-0732">Signal</keyword>
<comment type="caution">
    <text evidence="3">The sequence shown here is derived from an EMBL/GenBank/DDBJ whole genome shotgun (WGS) entry which is preliminary data.</text>
</comment>
<accession>A0ABT7WJK7</accession>
<reference evidence="3" key="1">
    <citation type="submission" date="2023-06" db="EMBL/GenBank/DDBJ databases">
        <title>Two novel species of Acinetobacter isolated from motorbike repairing workshop in Vietnam.</title>
        <authorList>
            <person name="Le N.T.T."/>
        </authorList>
    </citation>
    <scope>NUCLEOTIDE SEQUENCE</scope>
    <source>
        <strain evidence="3">VNH17</strain>
    </source>
</reference>
<dbReference type="EMBL" id="JAUDZE010000001">
    <property type="protein sequence ID" value="MDN0012855.1"/>
    <property type="molecule type" value="Genomic_DNA"/>
</dbReference>
<dbReference type="Proteomes" id="UP001168524">
    <property type="component" value="Unassembled WGS sequence"/>
</dbReference>
<gene>
    <name evidence="3" type="ORF">QTA56_01225</name>
</gene>
<organism evidence="3 4">
    <name type="scientific">Acinetobacter thutiue</name>
    <dbReference type="NCBI Taxonomy" id="2998078"/>
    <lineage>
        <taxon>Bacteria</taxon>
        <taxon>Pseudomonadati</taxon>
        <taxon>Pseudomonadota</taxon>
        <taxon>Gammaproteobacteria</taxon>
        <taxon>Moraxellales</taxon>
        <taxon>Moraxellaceae</taxon>
        <taxon>Acinetobacter</taxon>
    </lineage>
</organism>
<dbReference type="PANTHER" id="PTHR36919">
    <property type="entry name" value="BLR1215 PROTEIN"/>
    <property type="match status" value="1"/>
</dbReference>
<name>A0ABT7WJK7_9GAMM</name>
<evidence type="ECO:0000313" key="3">
    <source>
        <dbReference type="EMBL" id="MDN0012855.1"/>
    </source>
</evidence>
<dbReference type="Gene3D" id="2.40.128.520">
    <property type="match status" value="1"/>
</dbReference>